<dbReference type="GO" id="GO:0005737">
    <property type="term" value="C:cytoplasm"/>
    <property type="evidence" value="ECO:0007669"/>
    <property type="project" value="UniProtKB-SubCell"/>
</dbReference>
<dbReference type="Proteomes" id="UP001165080">
    <property type="component" value="Unassembled WGS sequence"/>
</dbReference>
<dbReference type="SMART" id="SM01194">
    <property type="entry name" value="eRF1_1"/>
    <property type="match status" value="1"/>
</dbReference>
<dbReference type="Pfam" id="PF03464">
    <property type="entry name" value="eRF1_2"/>
    <property type="match status" value="1"/>
</dbReference>
<dbReference type="InterPro" id="IPR029064">
    <property type="entry name" value="Ribosomal_eL30-like_sf"/>
</dbReference>
<dbReference type="Gene3D" id="3.30.960.10">
    <property type="entry name" value="eRF1 domain 1"/>
    <property type="match status" value="1"/>
</dbReference>
<gene>
    <name evidence="9" type="primary">PLESTB001416</name>
    <name evidence="9" type="ORF">PLESTB_000876300</name>
</gene>
<dbReference type="InterPro" id="IPR024049">
    <property type="entry name" value="eRF1_1_sf"/>
</dbReference>
<feature type="domain" description="eRF1/Pelota-like N-terminal" evidence="8">
    <location>
        <begin position="1"/>
        <end position="91"/>
    </location>
</feature>
<dbReference type="GO" id="GO:0003747">
    <property type="term" value="F:translation release factor activity"/>
    <property type="evidence" value="ECO:0007669"/>
    <property type="project" value="InterPro"/>
</dbReference>
<dbReference type="FunFam" id="3.30.1330.30:FF:000006">
    <property type="entry name" value="Peptide chain release factor subunit 1"/>
    <property type="match status" value="1"/>
</dbReference>
<evidence type="ECO:0000256" key="2">
    <source>
        <dbReference type="ARBA" id="ARBA00005326"/>
    </source>
</evidence>
<comment type="caution">
    <text evidence="9">The sequence shown here is derived from an EMBL/GenBank/DDBJ whole genome shotgun (WGS) entry which is preliminary data.</text>
</comment>
<organism evidence="9 10">
    <name type="scientific">Pleodorina starrii</name>
    <dbReference type="NCBI Taxonomy" id="330485"/>
    <lineage>
        <taxon>Eukaryota</taxon>
        <taxon>Viridiplantae</taxon>
        <taxon>Chlorophyta</taxon>
        <taxon>core chlorophytes</taxon>
        <taxon>Chlorophyceae</taxon>
        <taxon>CS clade</taxon>
        <taxon>Chlamydomonadales</taxon>
        <taxon>Volvocaceae</taxon>
        <taxon>Pleodorina</taxon>
    </lineage>
</organism>
<evidence type="ECO:0000313" key="10">
    <source>
        <dbReference type="Proteomes" id="UP001165080"/>
    </source>
</evidence>
<dbReference type="Pfam" id="PF03465">
    <property type="entry name" value="eRF1_3"/>
    <property type="match status" value="1"/>
</dbReference>
<evidence type="ECO:0000256" key="5">
    <source>
        <dbReference type="ARBA" id="ARBA00022490"/>
    </source>
</evidence>
<comment type="similarity">
    <text evidence="2">Belongs to the eukaryotic release factor 1 family.</text>
</comment>
<dbReference type="Gene3D" id="3.30.420.60">
    <property type="entry name" value="eRF1 domain 2"/>
    <property type="match status" value="1"/>
</dbReference>
<dbReference type="SUPFAM" id="SSF53137">
    <property type="entry name" value="Translational machinery components"/>
    <property type="match status" value="1"/>
</dbReference>
<dbReference type="Gene3D" id="3.30.1330.30">
    <property type="match status" value="1"/>
</dbReference>
<accession>A0A9W6BLY4</accession>
<dbReference type="InterPro" id="IPR005140">
    <property type="entry name" value="eRF1_Pelota-like_N"/>
</dbReference>
<dbReference type="SUPFAM" id="SSF55315">
    <property type="entry name" value="L30e-like"/>
    <property type="match status" value="1"/>
</dbReference>
<dbReference type="InterPro" id="IPR004403">
    <property type="entry name" value="Peptide_chain-rel_eRF1/aRF1"/>
</dbReference>
<comment type="function">
    <text evidence="7">Directs the termination of nascent peptide synthesis (translation) in response to the termination codons UAA, UAG and UGA. Modulates plant growth and development.</text>
</comment>
<keyword evidence="5" id="KW-0963">Cytoplasm</keyword>
<evidence type="ECO:0000259" key="8">
    <source>
        <dbReference type="SMART" id="SM01194"/>
    </source>
</evidence>
<evidence type="ECO:0000256" key="7">
    <source>
        <dbReference type="ARBA" id="ARBA00045523"/>
    </source>
</evidence>
<dbReference type="Pfam" id="PF03463">
    <property type="entry name" value="eRF1_1"/>
    <property type="match status" value="1"/>
</dbReference>
<evidence type="ECO:0000256" key="1">
    <source>
        <dbReference type="ARBA" id="ARBA00004496"/>
    </source>
</evidence>
<comment type="subcellular location">
    <subcellularLocation>
        <location evidence="1">Cytoplasm</location>
    </subcellularLocation>
</comment>
<proteinExistence type="inferred from homology"/>
<dbReference type="AlphaFoldDB" id="A0A9W6BLY4"/>
<evidence type="ECO:0000256" key="4">
    <source>
        <dbReference type="ARBA" id="ARBA00013382"/>
    </source>
</evidence>
<keyword evidence="6" id="KW-0648">Protein biosynthesis</keyword>
<dbReference type="EMBL" id="BRXU01000010">
    <property type="protein sequence ID" value="GLC54529.1"/>
    <property type="molecule type" value="Genomic_DNA"/>
</dbReference>
<dbReference type="NCBIfam" id="TIGR03676">
    <property type="entry name" value="aRF1_eRF1"/>
    <property type="match status" value="1"/>
</dbReference>
<evidence type="ECO:0000313" key="9">
    <source>
        <dbReference type="EMBL" id="GLC54529.1"/>
    </source>
</evidence>
<keyword evidence="10" id="KW-1185">Reference proteome</keyword>
<dbReference type="PANTHER" id="PTHR10113">
    <property type="entry name" value="PEPTIDE CHAIN RELEASE FACTOR SUBUNIT 1"/>
    <property type="match status" value="1"/>
</dbReference>
<name>A0A9W6BLY4_9CHLO</name>
<evidence type="ECO:0000256" key="3">
    <source>
        <dbReference type="ARBA" id="ARBA00011520"/>
    </source>
</evidence>
<reference evidence="9 10" key="1">
    <citation type="journal article" date="2023" name="Commun. Biol.">
        <title>Reorganization of the ancestral sex-determining regions during the evolution of trioecy in Pleodorina starrii.</title>
        <authorList>
            <person name="Takahashi K."/>
            <person name="Suzuki S."/>
            <person name="Kawai-Toyooka H."/>
            <person name="Yamamoto K."/>
            <person name="Hamaji T."/>
            <person name="Ootsuki R."/>
            <person name="Yamaguchi H."/>
            <person name="Kawachi M."/>
            <person name="Higashiyama T."/>
            <person name="Nozaki H."/>
        </authorList>
    </citation>
    <scope>NUCLEOTIDE SEQUENCE [LARGE SCALE GENOMIC DNA]</scope>
    <source>
        <strain evidence="9 10">NIES-4479</strain>
    </source>
</reference>
<dbReference type="InterPro" id="IPR005141">
    <property type="entry name" value="eRF1_2"/>
</dbReference>
<dbReference type="SUPFAM" id="SSF55481">
    <property type="entry name" value="N-terminal domain of eukaryotic peptide chain release factor subunit 1, ERF1"/>
    <property type="match status" value="1"/>
</dbReference>
<protein>
    <recommendedName>
        <fullName evidence="4">Eukaryotic peptide chain release factor subunit 1</fullName>
    </recommendedName>
</protein>
<dbReference type="InterPro" id="IPR005142">
    <property type="entry name" value="eRF1_3"/>
</dbReference>
<evidence type="ECO:0000256" key="6">
    <source>
        <dbReference type="ARBA" id="ARBA00022917"/>
    </source>
</evidence>
<dbReference type="FunFam" id="3.30.420.60:FF:000003">
    <property type="entry name" value="Peptide chain release factor subunit 1"/>
    <property type="match status" value="1"/>
</dbReference>
<comment type="subunit">
    <text evidence="3">Heterodimer of two subunits, one of which binds GTP.</text>
</comment>
<dbReference type="InterPro" id="IPR042226">
    <property type="entry name" value="eFR1_2_sf"/>
</dbReference>
<sequence>MLSDEHGTATNIKSRTNRLSVTSAITSAQQRLKLYSKVPPNGLVIYTGAIVTEDGKDKRVNIDFEPFRPINTSVYLCDNKFHTESLKQLLTESDRKYGFIVMDGNGTLFGTLCGNTSEVLHRLQVHLPKKHGHGGQSALRFARLRAEKRHNYVRKVAELGTALFITNDRANVAGVVLAGSADFKTELGQSEMFDPRLQALVLGSVDVSYGGENGFKQAIDLSAEMLDNVKLMQEKRLIQRFFEQISMDTGRFVFSVKDTMQCLEMGAVDTLVVWEELDCDRYELYNSVTNRRTFQLKSSTCELHFKEGGVSLEVQSKTPLTEWLAANYKSFGCTLEFVTNKSHESSQFCRGFGGIGGILRYQVNLEDCEADVSDAPDENDDDDDGDW</sequence>